<gene>
    <name evidence="9" type="ORF">P4I72_09895</name>
</gene>
<dbReference type="CDD" id="cd03257">
    <property type="entry name" value="ABC_NikE_OppD_transporters"/>
    <property type="match status" value="1"/>
</dbReference>
<dbReference type="InterPro" id="IPR050388">
    <property type="entry name" value="ABC_Ni/Peptide_Import"/>
</dbReference>
<dbReference type="PROSITE" id="PS00211">
    <property type="entry name" value="ABC_TRANSPORTER_1"/>
    <property type="match status" value="1"/>
</dbReference>
<dbReference type="PANTHER" id="PTHR43297:SF2">
    <property type="entry name" value="DIPEPTIDE TRANSPORT ATP-BINDING PROTEIN DPPD"/>
    <property type="match status" value="1"/>
</dbReference>
<keyword evidence="6 9" id="KW-0067">ATP-binding</keyword>
<dbReference type="RefSeq" id="WP_326071762.1">
    <property type="nucleotide sequence ID" value="NZ_JARLKY010000020.1"/>
</dbReference>
<feature type="domain" description="ABC transporter" evidence="8">
    <location>
        <begin position="9"/>
        <end position="260"/>
    </location>
</feature>
<dbReference type="GO" id="GO:0005524">
    <property type="term" value="F:ATP binding"/>
    <property type="evidence" value="ECO:0007669"/>
    <property type="project" value="UniProtKB-KW"/>
</dbReference>
<evidence type="ECO:0000256" key="2">
    <source>
        <dbReference type="ARBA" id="ARBA00005417"/>
    </source>
</evidence>
<dbReference type="Pfam" id="PF00005">
    <property type="entry name" value="ABC_tran"/>
    <property type="match status" value="1"/>
</dbReference>
<evidence type="ECO:0000256" key="6">
    <source>
        <dbReference type="ARBA" id="ARBA00022840"/>
    </source>
</evidence>
<comment type="similarity">
    <text evidence="2">Belongs to the ABC transporter superfamily.</text>
</comment>
<reference evidence="9 10" key="1">
    <citation type="submission" date="2023-03" db="EMBL/GenBank/DDBJ databases">
        <title>Bacillus Genome Sequencing.</title>
        <authorList>
            <person name="Dunlap C."/>
        </authorList>
    </citation>
    <scope>NUCLEOTIDE SEQUENCE [LARGE SCALE GENOMIC DNA]</scope>
    <source>
        <strain evidence="9 10">BD-533</strain>
    </source>
</reference>
<proteinExistence type="inferred from homology"/>
<dbReference type="EMBL" id="JARLKY010000020">
    <property type="protein sequence ID" value="MEC0227434.1"/>
    <property type="molecule type" value="Genomic_DNA"/>
</dbReference>
<dbReference type="SUPFAM" id="SSF52540">
    <property type="entry name" value="P-loop containing nucleoside triphosphate hydrolases"/>
    <property type="match status" value="1"/>
</dbReference>
<dbReference type="Pfam" id="PF08352">
    <property type="entry name" value="oligo_HPY"/>
    <property type="match status" value="1"/>
</dbReference>
<evidence type="ECO:0000256" key="7">
    <source>
        <dbReference type="ARBA" id="ARBA00023136"/>
    </source>
</evidence>
<keyword evidence="4" id="KW-1003">Cell membrane</keyword>
<dbReference type="NCBIfam" id="TIGR01727">
    <property type="entry name" value="oligo_HPY"/>
    <property type="match status" value="1"/>
</dbReference>
<keyword evidence="7" id="KW-0472">Membrane</keyword>
<evidence type="ECO:0000313" key="10">
    <source>
        <dbReference type="Proteomes" id="UP001338137"/>
    </source>
</evidence>
<evidence type="ECO:0000259" key="8">
    <source>
        <dbReference type="PROSITE" id="PS50893"/>
    </source>
</evidence>
<comment type="subcellular location">
    <subcellularLocation>
        <location evidence="1">Cell membrane</location>
        <topology evidence="1">Peripheral membrane protein</topology>
    </subcellularLocation>
</comment>
<dbReference type="Proteomes" id="UP001338137">
    <property type="component" value="Unassembled WGS sequence"/>
</dbReference>
<organism evidence="9 10">
    <name type="scientific">Paenibacillus alba</name>
    <dbReference type="NCBI Taxonomy" id="1197127"/>
    <lineage>
        <taxon>Bacteria</taxon>
        <taxon>Bacillati</taxon>
        <taxon>Bacillota</taxon>
        <taxon>Bacilli</taxon>
        <taxon>Bacillales</taxon>
        <taxon>Paenibacillaceae</taxon>
        <taxon>Paenibacillus</taxon>
    </lineage>
</organism>
<dbReference type="PROSITE" id="PS50893">
    <property type="entry name" value="ABC_TRANSPORTER_2"/>
    <property type="match status" value="1"/>
</dbReference>
<dbReference type="SMART" id="SM00382">
    <property type="entry name" value="AAA"/>
    <property type="match status" value="1"/>
</dbReference>
<comment type="caution">
    <text evidence="9">The sequence shown here is derived from an EMBL/GenBank/DDBJ whole genome shotgun (WGS) entry which is preliminary data.</text>
</comment>
<keyword evidence="10" id="KW-1185">Reference proteome</keyword>
<dbReference type="InterPro" id="IPR017871">
    <property type="entry name" value="ABC_transporter-like_CS"/>
</dbReference>
<name>A0ABU6FZU9_9BACL</name>
<dbReference type="Gene3D" id="3.40.50.300">
    <property type="entry name" value="P-loop containing nucleotide triphosphate hydrolases"/>
    <property type="match status" value="1"/>
</dbReference>
<keyword evidence="3" id="KW-0813">Transport</keyword>
<dbReference type="InterPro" id="IPR003439">
    <property type="entry name" value="ABC_transporter-like_ATP-bd"/>
</dbReference>
<dbReference type="InterPro" id="IPR013563">
    <property type="entry name" value="Oligopep_ABC_C"/>
</dbReference>
<sequence>MLKQQEKVLEVSNLQTHFFTDEGVSRAVDGIDFTLHKGETLGLVGESGCGKSITSLSILRLIASPPGRIVNGEILFKGQDLLKKTDKEMGAIRGNEISMIFQEPMTSLNPVYSVGEQIAEVFRHHQKLGRKEAWEKAVDMLRLVGIPSPEKRAKQEPYELSGGMRQRVMIAMAMACNPEILIADEPTTALDVTIQAQILDLMKLLQKQMGMSIIMITHDLGVVSETCDRVAVMYAGKIVEYTAAGELFTNPKHPYTVGLLNSLPRADQDQEELQAIQGSVPSPYNMPAGCRFAPRCPQARELCHTTVPELTDVRNGTQVRCWMYTPEWNAQLDAHMKAGGSIQ</sequence>
<evidence type="ECO:0000256" key="4">
    <source>
        <dbReference type="ARBA" id="ARBA00022475"/>
    </source>
</evidence>
<evidence type="ECO:0000256" key="3">
    <source>
        <dbReference type="ARBA" id="ARBA00022448"/>
    </source>
</evidence>
<evidence type="ECO:0000256" key="5">
    <source>
        <dbReference type="ARBA" id="ARBA00022741"/>
    </source>
</evidence>
<evidence type="ECO:0000256" key="1">
    <source>
        <dbReference type="ARBA" id="ARBA00004202"/>
    </source>
</evidence>
<dbReference type="PANTHER" id="PTHR43297">
    <property type="entry name" value="OLIGOPEPTIDE TRANSPORT ATP-BINDING PROTEIN APPD"/>
    <property type="match status" value="1"/>
</dbReference>
<keyword evidence="5" id="KW-0547">Nucleotide-binding</keyword>
<protein>
    <submittedName>
        <fullName evidence="9">ABC transporter ATP-binding protein</fullName>
    </submittedName>
</protein>
<accession>A0ABU6FZU9</accession>
<evidence type="ECO:0000313" key="9">
    <source>
        <dbReference type="EMBL" id="MEC0227434.1"/>
    </source>
</evidence>
<dbReference type="InterPro" id="IPR003593">
    <property type="entry name" value="AAA+_ATPase"/>
</dbReference>
<dbReference type="InterPro" id="IPR027417">
    <property type="entry name" value="P-loop_NTPase"/>
</dbReference>